<dbReference type="EC" id="3.6.1.-" evidence="10"/>
<dbReference type="SUPFAM" id="SSF50249">
    <property type="entry name" value="Nucleic acid-binding proteins"/>
    <property type="match status" value="1"/>
</dbReference>
<evidence type="ECO:0000259" key="13">
    <source>
        <dbReference type="PROSITE" id="PS51721"/>
    </source>
</evidence>
<dbReference type="PANTHER" id="PTHR32120:SF10">
    <property type="entry name" value="SMALL RIBOSOMAL SUBUNIT BIOGENESIS GTPASE RSGA"/>
    <property type="match status" value="1"/>
</dbReference>
<dbReference type="Gene3D" id="3.40.50.300">
    <property type="entry name" value="P-loop containing nucleotide triphosphate hydrolases"/>
    <property type="match status" value="1"/>
</dbReference>
<dbReference type="PROSITE" id="PS51721">
    <property type="entry name" value="G_CP"/>
    <property type="match status" value="1"/>
</dbReference>
<evidence type="ECO:0000256" key="8">
    <source>
        <dbReference type="ARBA" id="ARBA00022884"/>
    </source>
</evidence>
<dbReference type="NCBIfam" id="TIGR00157">
    <property type="entry name" value="ribosome small subunit-dependent GTPase A"/>
    <property type="match status" value="1"/>
</dbReference>
<comment type="cofactor">
    <cofactor evidence="10">
        <name>Zn(2+)</name>
        <dbReference type="ChEBI" id="CHEBI:29105"/>
    </cofactor>
    <text evidence="10">Binds 1 zinc ion per subunit.</text>
</comment>
<dbReference type="GO" id="GO:0005525">
    <property type="term" value="F:GTP binding"/>
    <property type="evidence" value="ECO:0007669"/>
    <property type="project" value="UniProtKB-UniRule"/>
</dbReference>
<protein>
    <recommendedName>
        <fullName evidence="10">Small ribosomal subunit biogenesis GTPase RsgA</fullName>
        <ecNumber evidence="10">3.6.1.-</ecNumber>
    </recommendedName>
</protein>
<feature type="binding site" evidence="10">
    <location>
        <begin position="201"/>
        <end position="209"/>
    </location>
    <ligand>
        <name>GTP</name>
        <dbReference type="ChEBI" id="CHEBI:37565"/>
    </ligand>
</feature>
<evidence type="ECO:0000313" key="15">
    <source>
        <dbReference type="Proteomes" id="UP000682713"/>
    </source>
</evidence>
<dbReference type="AlphaFoldDB" id="A0A942TM76"/>
<dbReference type="SUPFAM" id="SSF52540">
    <property type="entry name" value="P-loop containing nucleoside triphosphate hydrolases"/>
    <property type="match status" value="1"/>
</dbReference>
<dbReference type="RefSeq" id="WP_213111315.1">
    <property type="nucleotide sequence ID" value="NZ_JAGYPJ010000001.1"/>
</dbReference>
<dbReference type="CDD" id="cd01854">
    <property type="entry name" value="YjeQ_EngC"/>
    <property type="match status" value="1"/>
</dbReference>
<accession>A0A942TM76</accession>
<dbReference type="GO" id="GO:0019843">
    <property type="term" value="F:rRNA binding"/>
    <property type="evidence" value="ECO:0007669"/>
    <property type="project" value="UniProtKB-KW"/>
</dbReference>
<keyword evidence="2 10" id="KW-0690">Ribosome biogenesis</keyword>
<evidence type="ECO:0000256" key="10">
    <source>
        <dbReference type="HAMAP-Rule" id="MF_01820"/>
    </source>
</evidence>
<comment type="function">
    <text evidence="10">One of several proteins that assist in the late maturation steps of the functional core of the 30S ribosomal subunit. Helps release RbfA from mature subunits. May play a role in the assembly of ribosomal proteins into the subunit. Circularly permuted GTPase that catalyzes slow GTP hydrolysis, GTPase activity is stimulated by the 30S ribosomal subunit.</text>
</comment>
<keyword evidence="4 10" id="KW-0699">rRNA-binding</keyword>
<evidence type="ECO:0000256" key="3">
    <source>
        <dbReference type="ARBA" id="ARBA00022723"/>
    </source>
</evidence>
<evidence type="ECO:0000256" key="1">
    <source>
        <dbReference type="ARBA" id="ARBA00022490"/>
    </source>
</evidence>
<feature type="domain" description="CP-type G" evidence="13">
    <location>
        <begin position="102"/>
        <end position="259"/>
    </location>
</feature>
<evidence type="ECO:0000259" key="12">
    <source>
        <dbReference type="PROSITE" id="PS50936"/>
    </source>
</evidence>
<feature type="domain" description="EngC GTPase" evidence="12">
    <location>
        <begin position="110"/>
        <end position="257"/>
    </location>
</feature>
<keyword evidence="8 10" id="KW-0694">RNA-binding</keyword>
<proteinExistence type="inferred from homology"/>
<dbReference type="Proteomes" id="UP000682713">
    <property type="component" value="Unassembled WGS sequence"/>
</dbReference>
<dbReference type="EMBL" id="JAGYPJ010000001">
    <property type="protein sequence ID" value="MBS4200775.1"/>
    <property type="molecule type" value="Genomic_DNA"/>
</dbReference>
<dbReference type="HAMAP" id="MF_01820">
    <property type="entry name" value="GTPase_RsgA"/>
    <property type="match status" value="1"/>
</dbReference>
<feature type="binding site" evidence="10">
    <location>
        <position position="289"/>
    </location>
    <ligand>
        <name>Zn(2+)</name>
        <dbReference type="ChEBI" id="CHEBI:29105"/>
    </ligand>
</feature>
<evidence type="ECO:0000256" key="7">
    <source>
        <dbReference type="ARBA" id="ARBA00022833"/>
    </source>
</evidence>
<evidence type="ECO:0000256" key="11">
    <source>
        <dbReference type="SAM" id="MobiDB-lite"/>
    </source>
</evidence>
<evidence type="ECO:0000256" key="2">
    <source>
        <dbReference type="ARBA" id="ARBA00022517"/>
    </source>
</evidence>
<sequence length="353" mass="39301">MELKTLGWNQQFESEFETYKQEGYSVGRVALEHKHMYRVLTEHGEVLAEVSGKFQYNAAGRGAYPAVGDWVVLSIRNEEGKATIHNVIPRVSKFSRNIAGATTEEQIVAANVDTVFIVAALNADFNVRRIERYMLMAWESGANPVIILSKADLCQDIDEKVSETESVAIGVPIHVVSAGRNIGLEALSDYIQEGKTVALLGSSGVGKSTLVNSFTGKETLKTGDIREDDDRGRHTTTHRELVVLDQGGILIDTPGMRELQLWETDTGLSQGFSDIKDLASRCRFRDCGHNGEPGCAVRKAIEQGELDAERYKSYLKLQKELAYLERKEDKQQLAQAQKDKGKKLRWVRGRQGN</sequence>
<feature type="region of interest" description="Disordered" evidence="11">
    <location>
        <begin position="329"/>
        <end position="353"/>
    </location>
</feature>
<dbReference type="Pfam" id="PF03193">
    <property type="entry name" value="RsgA_GTPase"/>
    <property type="match status" value="1"/>
</dbReference>
<keyword evidence="3 10" id="KW-0479">Metal-binding</keyword>
<evidence type="ECO:0000256" key="5">
    <source>
        <dbReference type="ARBA" id="ARBA00022741"/>
    </source>
</evidence>
<evidence type="ECO:0000256" key="6">
    <source>
        <dbReference type="ARBA" id="ARBA00022801"/>
    </source>
</evidence>
<dbReference type="PROSITE" id="PS50936">
    <property type="entry name" value="ENGC_GTPASE"/>
    <property type="match status" value="1"/>
</dbReference>
<evidence type="ECO:0000256" key="9">
    <source>
        <dbReference type="ARBA" id="ARBA00023134"/>
    </source>
</evidence>
<dbReference type="InterPro" id="IPR030378">
    <property type="entry name" value="G_CP_dom"/>
</dbReference>
<keyword evidence="15" id="KW-1185">Reference proteome</keyword>
<dbReference type="InterPro" id="IPR010914">
    <property type="entry name" value="RsgA_GTPase_dom"/>
</dbReference>
<gene>
    <name evidence="10 14" type="primary">rsgA</name>
    <name evidence="14" type="ORF">KHA93_14155</name>
</gene>
<name>A0A942TM76_9BACI</name>
<keyword evidence="1 10" id="KW-0963">Cytoplasm</keyword>
<dbReference type="GO" id="GO:0005737">
    <property type="term" value="C:cytoplasm"/>
    <property type="evidence" value="ECO:0007669"/>
    <property type="project" value="UniProtKB-SubCell"/>
</dbReference>
<keyword evidence="9 10" id="KW-0342">GTP-binding</keyword>
<comment type="caution">
    <text evidence="14">The sequence shown here is derived from an EMBL/GenBank/DDBJ whole genome shotgun (WGS) entry which is preliminary data.</text>
</comment>
<dbReference type="Gene3D" id="1.10.40.50">
    <property type="entry name" value="Probable gtpase engc, domain 3"/>
    <property type="match status" value="1"/>
</dbReference>
<feature type="binding site" evidence="10">
    <location>
        <begin position="149"/>
        <end position="152"/>
    </location>
    <ligand>
        <name>GTP</name>
        <dbReference type="ChEBI" id="CHEBI:37565"/>
    </ligand>
</feature>
<evidence type="ECO:0000256" key="4">
    <source>
        <dbReference type="ARBA" id="ARBA00022730"/>
    </source>
</evidence>
<feature type="compositionally biased region" description="Basic residues" evidence="11">
    <location>
        <begin position="340"/>
        <end position="353"/>
    </location>
</feature>
<feature type="binding site" evidence="10">
    <location>
        <position position="295"/>
    </location>
    <ligand>
        <name>Zn(2+)</name>
        <dbReference type="ChEBI" id="CHEBI:29105"/>
    </ligand>
</feature>
<dbReference type="InterPro" id="IPR027417">
    <property type="entry name" value="P-loop_NTPase"/>
</dbReference>
<feature type="binding site" evidence="10">
    <location>
        <position position="287"/>
    </location>
    <ligand>
        <name>Zn(2+)</name>
        <dbReference type="ChEBI" id="CHEBI:29105"/>
    </ligand>
</feature>
<comment type="similarity">
    <text evidence="10">Belongs to the TRAFAC class YlqF/YawG GTPase family. RsgA subfamily.</text>
</comment>
<reference evidence="14 15" key="1">
    <citation type="submission" date="2021-05" db="EMBL/GenBank/DDBJ databases">
        <title>Novel Bacillus species.</title>
        <authorList>
            <person name="Liu G."/>
        </authorList>
    </citation>
    <scope>NUCLEOTIDE SEQUENCE [LARGE SCALE GENOMIC DNA]</scope>
    <source>
        <strain evidence="14 15">FJAT-49732</strain>
    </source>
</reference>
<keyword evidence="5 10" id="KW-0547">Nucleotide-binding</keyword>
<keyword evidence="7 10" id="KW-0862">Zinc</keyword>
<evidence type="ECO:0000313" key="14">
    <source>
        <dbReference type="EMBL" id="MBS4200775.1"/>
    </source>
</evidence>
<dbReference type="GO" id="GO:0046872">
    <property type="term" value="F:metal ion binding"/>
    <property type="evidence" value="ECO:0007669"/>
    <property type="project" value="UniProtKB-KW"/>
</dbReference>
<comment type="subunit">
    <text evidence="10">Monomer. Associates with 30S ribosomal subunit, binds 16S rRNA.</text>
</comment>
<dbReference type="GO" id="GO:0042274">
    <property type="term" value="P:ribosomal small subunit biogenesis"/>
    <property type="evidence" value="ECO:0007669"/>
    <property type="project" value="UniProtKB-UniRule"/>
</dbReference>
<comment type="subcellular location">
    <subcellularLocation>
        <location evidence="10">Cytoplasm</location>
    </subcellularLocation>
</comment>
<keyword evidence="6 10" id="KW-0378">Hydrolase</keyword>
<dbReference type="GO" id="GO:0003924">
    <property type="term" value="F:GTPase activity"/>
    <property type="evidence" value="ECO:0007669"/>
    <property type="project" value="UniProtKB-UniRule"/>
</dbReference>
<dbReference type="PANTHER" id="PTHR32120">
    <property type="entry name" value="SMALL RIBOSOMAL SUBUNIT BIOGENESIS GTPASE RSGA"/>
    <property type="match status" value="1"/>
</dbReference>
<dbReference type="InterPro" id="IPR012340">
    <property type="entry name" value="NA-bd_OB-fold"/>
</dbReference>
<dbReference type="InterPro" id="IPR004881">
    <property type="entry name" value="Ribosome_biogen_GTPase_RsgA"/>
</dbReference>
<organism evidence="14 15">
    <name type="scientific">Lederbergia citrisecunda</name>
    <dbReference type="NCBI Taxonomy" id="2833583"/>
    <lineage>
        <taxon>Bacteria</taxon>
        <taxon>Bacillati</taxon>
        <taxon>Bacillota</taxon>
        <taxon>Bacilli</taxon>
        <taxon>Bacillales</taxon>
        <taxon>Bacillaceae</taxon>
        <taxon>Lederbergia</taxon>
    </lineage>
</organism>
<feature type="binding site" evidence="10">
    <location>
        <position position="282"/>
    </location>
    <ligand>
        <name>Zn(2+)</name>
        <dbReference type="ChEBI" id="CHEBI:29105"/>
    </ligand>
</feature>